<dbReference type="AlphaFoldDB" id="A0A0E9PIK8"/>
<protein>
    <submittedName>
        <fullName evidence="1">Uncharacterized protein</fullName>
    </submittedName>
</protein>
<reference evidence="1" key="1">
    <citation type="submission" date="2014-11" db="EMBL/GenBank/DDBJ databases">
        <authorList>
            <person name="Amaro Gonzalez C."/>
        </authorList>
    </citation>
    <scope>NUCLEOTIDE SEQUENCE</scope>
</reference>
<dbReference type="EMBL" id="GBXM01104894">
    <property type="protein sequence ID" value="JAH03683.1"/>
    <property type="molecule type" value="Transcribed_RNA"/>
</dbReference>
<organism evidence="1">
    <name type="scientific">Anguilla anguilla</name>
    <name type="common">European freshwater eel</name>
    <name type="synonym">Muraena anguilla</name>
    <dbReference type="NCBI Taxonomy" id="7936"/>
    <lineage>
        <taxon>Eukaryota</taxon>
        <taxon>Metazoa</taxon>
        <taxon>Chordata</taxon>
        <taxon>Craniata</taxon>
        <taxon>Vertebrata</taxon>
        <taxon>Euteleostomi</taxon>
        <taxon>Actinopterygii</taxon>
        <taxon>Neopterygii</taxon>
        <taxon>Teleostei</taxon>
        <taxon>Anguilliformes</taxon>
        <taxon>Anguillidae</taxon>
        <taxon>Anguilla</taxon>
    </lineage>
</organism>
<proteinExistence type="predicted"/>
<reference evidence="1" key="2">
    <citation type="journal article" date="2015" name="Fish Shellfish Immunol.">
        <title>Early steps in the European eel (Anguilla anguilla)-Vibrio vulnificus interaction in the gills: Role of the RtxA13 toxin.</title>
        <authorList>
            <person name="Callol A."/>
            <person name="Pajuelo D."/>
            <person name="Ebbesson L."/>
            <person name="Teles M."/>
            <person name="MacKenzie S."/>
            <person name="Amaro C."/>
        </authorList>
    </citation>
    <scope>NUCLEOTIDE SEQUENCE</scope>
</reference>
<sequence length="48" mass="5351">MLMGAFFNVYRCLYRRLSESPGLSLNGWSQKCTLSSVPAERPQSANAI</sequence>
<name>A0A0E9PIK8_ANGAN</name>
<accession>A0A0E9PIK8</accession>
<evidence type="ECO:0000313" key="1">
    <source>
        <dbReference type="EMBL" id="JAH03683.1"/>
    </source>
</evidence>